<evidence type="ECO:0000313" key="2">
    <source>
        <dbReference type="EMBL" id="KAJ1145149.1"/>
    </source>
</evidence>
<dbReference type="AlphaFoldDB" id="A0AAV7QZ53"/>
<evidence type="ECO:0000313" key="3">
    <source>
        <dbReference type="Proteomes" id="UP001066276"/>
    </source>
</evidence>
<protein>
    <submittedName>
        <fullName evidence="2">Uncharacterized protein</fullName>
    </submittedName>
</protein>
<gene>
    <name evidence="2" type="ORF">NDU88_011441</name>
</gene>
<evidence type="ECO:0000256" key="1">
    <source>
        <dbReference type="SAM" id="MobiDB-lite"/>
    </source>
</evidence>
<organism evidence="2 3">
    <name type="scientific">Pleurodeles waltl</name>
    <name type="common">Iberian ribbed newt</name>
    <dbReference type="NCBI Taxonomy" id="8319"/>
    <lineage>
        <taxon>Eukaryota</taxon>
        <taxon>Metazoa</taxon>
        <taxon>Chordata</taxon>
        <taxon>Craniata</taxon>
        <taxon>Vertebrata</taxon>
        <taxon>Euteleostomi</taxon>
        <taxon>Amphibia</taxon>
        <taxon>Batrachia</taxon>
        <taxon>Caudata</taxon>
        <taxon>Salamandroidea</taxon>
        <taxon>Salamandridae</taxon>
        <taxon>Pleurodelinae</taxon>
        <taxon>Pleurodeles</taxon>
    </lineage>
</organism>
<keyword evidence="3" id="KW-1185">Reference proteome</keyword>
<accession>A0AAV7QZ53</accession>
<dbReference type="EMBL" id="JANPWB010000010">
    <property type="protein sequence ID" value="KAJ1145149.1"/>
    <property type="molecule type" value="Genomic_DNA"/>
</dbReference>
<sequence>MTRDHVPTNPKWPLRQNDVLVRGSTSSSTHPPSEDDLRLQRECCPAPDSPEWRKRLSSGAAWVLTAPDSPEWRLFTMRHTRRATTR</sequence>
<feature type="region of interest" description="Disordered" evidence="1">
    <location>
        <begin position="1"/>
        <end position="41"/>
    </location>
</feature>
<reference evidence="2" key="1">
    <citation type="journal article" date="2022" name="bioRxiv">
        <title>Sequencing and chromosome-scale assembly of the giantPleurodeles waltlgenome.</title>
        <authorList>
            <person name="Brown T."/>
            <person name="Elewa A."/>
            <person name="Iarovenko S."/>
            <person name="Subramanian E."/>
            <person name="Araus A.J."/>
            <person name="Petzold A."/>
            <person name="Susuki M."/>
            <person name="Suzuki K.-i.T."/>
            <person name="Hayashi T."/>
            <person name="Toyoda A."/>
            <person name="Oliveira C."/>
            <person name="Osipova E."/>
            <person name="Leigh N.D."/>
            <person name="Simon A."/>
            <person name="Yun M.H."/>
        </authorList>
    </citation>
    <scope>NUCLEOTIDE SEQUENCE</scope>
    <source>
        <strain evidence="2">20211129_DDA</strain>
        <tissue evidence="2">Liver</tissue>
    </source>
</reference>
<feature type="compositionally biased region" description="Basic and acidic residues" evidence="1">
    <location>
        <begin position="32"/>
        <end position="41"/>
    </location>
</feature>
<proteinExistence type="predicted"/>
<comment type="caution">
    <text evidence="2">The sequence shown here is derived from an EMBL/GenBank/DDBJ whole genome shotgun (WGS) entry which is preliminary data.</text>
</comment>
<name>A0AAV7QZ53_PLEWA</name>
<dbReference type="Proteomes" id="UP001066276">
    <property type="component" value="Chromosome 6"/>
</dbReference>